<dbReference type="GO" id="GO:0016020">
    <property type="term" value="C:membrane"/>
    <property type="evidence" value="ECO:0007669"/>
    <property type="project" value="UniProtKB-SubCell"/>
</dbReference>
<evidence type="ECO:0000313" key="3">
    <source>
        <dbReference type="EMBL" id="RRT71050.1"/>
    </source>
</evidence>
<dbReference type="Gene3D" id="2.60.120.430">
    <property type="entry name" value="Galactose-binding lectin"/>
    <property type="match status" value="1"/>
</dbReference>
<protein>
    <recommendedName>
        <fullName evidence="2">Malectin-like domain-containing protein</fullName>
    </recommendedName>
</protein>
<feature type="non-terminal residue" evidence="3">
    <location>
        <position position="1"/>
    </location>
</feature>
<sequence>GFISIDCGLAANTSYKDRLTGIEYVSDADYIDTGENHNISSDYLSSSVAVQNTNLRSFSDNTRNCYTLKPVRQGNKYMIRAGFMYGNYDGKNRIPPFNIYIGVNLWDSFKFQNASMAYGTETMIVASADFISVCLVGIGDGAPFISSLDLRLLVGLYNALNISNFFLKPDRFDLGSITNRSIRYPDDDYDRMWTPDDRLPTKSSLLSLNTSSNISSSQHDDFQVPVRVMRTFVTPSNGSNINITWVMPLDPTIQQHIVLHLAEIQLLRSNESRIFDIFLNDKLWYGAFSPRYLQTDHIFTMEPNKRSNMIRISKAVNSTLPPILNAIEVYQVKSLSELATDNGDGRSSFIFS</sequence>
<dbReference type="PANTHER" id="PTHR45631">
    <property type="entry name" value="OS07G0107800 PROTEIN-RELATED"/>
    <property type="match status" value="1"/>
</dbReference>
<dbReference type="PANTHER" id="PTHR45631:SF202">
    <property type="entry name" value="SENESCENCE-INDUCED RECEPTOR-LIKE SERINE_THREONINE-PROTEIN KINASE"/>
    <property type="match status" value="1"/>
</dbReference>
<dbReference type="Proteomes" id="UP000287651">
    <property type="component" value="Unassembled WGS sequence"/>
</dbReference>
<evidence type="ECO:0000256" key="1">
    <source>
        <dbReference type="ARBA" id="ARBA00004167"/>
    </source>
</evidence>
<feature type="domain" description="Malectin-like" evidence="2">
    <location>
        <begin position="5"/>
        <end position="332"/>
    </location>
</feature>
<dbReference type="InterPro" id="IPR024788">
    <property type="entry name" value="Malectin-like_Carb-bd_dom"/>
</dbReference>
<dbReference type="AlphaFoldDB" id="A0A427A467"/>
<proteinExistence type="predicted"/>
<gene>
    <name evidence="3" type="ORF">B296_00001374</name>
</gene>
<comment type="caution">
    <text evidence="3">The sequence shown here is derived from an EMBL/GenBank/DDBJ whole genome shotgun (WGS) entry which is preliminary data.</text>
</comment>
<evidence type="ECO:0000313" key="4">
    <source>
        <dbReference type="Proteomes" id="UP000287651"/>
    </source>
</evidence>
<accession>A0A427A467</accession>
<dbReference type="Pfam" id="PF12819">
    <property type="entry name" value="Malectin_like"/>
    <property type="match status" value="1"/>
</dbReference>
<dbReference type="EMBL" id="AMZH03003822">
    <property type="protein sequence ID" value="RRT71050.1"/>
    <property type="molecule type" value="Genomic_DNA"/>
</dbReference>
<organism evidence="3 4">
    <name type="scientific">Ensete ventricosum</name>
    <name type="common">Abyssinian banana</name>
    <name type="synonym">Musa ensete</name>
    <dbReference type="NCBI Taxonomy" id="4639"/>
    <lineage>
        <taxon>Eukaryota</taxon>
        <taxon>Viridiplantae</taxon>
        <taxon>Streptophyta</taxon>
        <taxon>Embryophyta</taxon>
        <taxon>Tracheophyta</taxon>
        <taxon>Spermatophyta</taxon>
        <taxon>Magnoliopsida</taxon>
        <taxon>Liliopsida</taxon>
        <taxon>Zingiberales</taxon>
        <taxon>Musaceae</taxon>
        <taxon>Ensete</taxon>
    </lineage>
</organism>
<comment type="subcellular location">
    <subcellularLocation>
        <location evidence="1">Membrane</location>
        <topology evidence="1">Single-pass membrane protein</topology>
    </subcellularLocation>
</comment>
<name>A0A427A467_ENSVE</name>
<reference evidence="3 4" key="1">
    <citation type="journal article" date="2014" name="Agronomy (Basel)">
        <title>A Draft Genome Sequence for Ensete ventricosum, the Drought-Tolerant Tree Against Hunger.</title>
        <authorList>
            <person name="Harrison J."/>
            <person name="Moore K.A."/>
            <person name="Paszkiewicz K."/>
            <person name="Jones T."/>
            <person name="Grant M."/>
            <person name="Ambacheew D."/>
            <person name="Muzemil S."/>
            <person name="Studholme D.J."/>
        </authorList>
    </citation>
    <scope>NUCLEOTIDE SEQUENCE [LARGE SCALE GENOMIC DNA]</scope>
</reference>
<evidence type="ECO:0000259" key="2">
    <source>
        <dbReference type="Pfam" id="PF12819"/>
    </source>
</evidence>